<feature type="chain" id="PRO_5045089879" evidence="8">
    <location>
        <begin position="28"/>
        <end position="568"/>
    </location>
</feature>
<dbReference type="PROSITE" id="PS51892">
    <property type="entry name" value="SUBTILASE"/>
    <property type="match status" value="1"/>
</dbReference>
<evidence type="ECO:0000256" key="5">
    <source>
        <dbReference type="PROSITE-ProRule" id="PRU01240"/>
    </source>
</evidence>
<gene>
    <name evidence="10" type="ORF">K1Y79_20350</name>
</gene>
<feature type="domain" description="Peptidase S8/S53" evidence="9">
    <location>
        <begin position="67"/>
        <end position="507"/>
    </location>
</feature>
<evidence type="ECO:0000259" key="9">
    <source>
        <dbReference type="Pfam" id="PF00082"/>
    </source>
</evidence>
<evidence type="ECO:0000313" key="11">
    <source>
        <dbReference type="Proteomes" id="UP000812961"/>
    </source>
</evidence>
<keyword evidence="3 5" id="KW-0378">Hydrolase</keyword>
<keyword evidence="11" id="KW-1185">Reference proteome</keyword>
<evidence type="ECO:0000256" key="7">
    <source>
        <dbReference type="SAM" id="MobiDB-lite"/>
    </source>
</evidence>
<feature type="signal peptide" evidence="8">
    <location>
        <begin position="1"/>
        <end position="27"/>
    </location>
</feature>
<accession>A0ABS7GHB0</accession>
<dbReference type="RefSeq" id="WP_220252036.1">
    <property type="nucleotide sequence ID" value="NZ_JAICCF010000004.1"/>
</dbReference>
<feature type="region of interest" description="Disordered" evidence="7">
    <location>
        <begin position="548"/>
        <end position="568"/>
    </location>
</feature>
<dbReference type="InterPro" id="IPR000209">
    <property type="entry name" value="Peptidase_S8/S53_dom"/>
</dbReference>
<feature type="active site" description="Charge relay system" evidence="5">
    <location>
        <position position="73"/>
    </location>
</feature>
<sequence>MKFNRAMAVMAGSFVLMAALTANPTYAQTTAIPRNWHLLNYTQDSVYGTGVEKAYNELLKGKKSTPVLVAVIDSGIDTLHEDLKPILWVNPKEIPGNGIDDDKNGYVDDIHGWNFLGGKDGRSVREDSDEATREYYRYKSLYVNPDSALDKQSKEYRYWQKLQGKVAKPSPNESKVNYKTMLKLQESLRKCEQLLTGYLKQNDFTAAKLDSIQTADQDVMVAKKFMQRIFENTGEENLSYSELKSEFEAYLDDLKKKAEAAESEGPLDKRAEIIGDNVNDINDKYYGNNDVMGEFGFHGTHVSGIIAAVRGNGVGMDGINDNVRIMMVKAVPDGDERDKDVALAIRYAVDNGARVVNMSFGKGFSPHKDWVDDAVKYAEEKGVLLVHAAGNDGNDNDVVDNFPNPDYANGSGRANNYITVGASSNGRTGGKVASFSNYGKKNVDIFAPGVQIYSTVPGGNKYGNASGTSMAAPVVAGVAALVLAYHPELTAEQLKFILMKSASQLPDGVTEVNKPGAGDTKIPFADLSISGGLVNAYEALKLADSMDTQKGVKQKKKKKAKMEAVKKG</sequence>
<dbReference type="SUPFAM" id="SSF52743">
    <property type="entry name" value="Subtilisin-like"/>
    <property type="match status" value="1"/>
</dbReference>
<keyword evidence="2 5" id="KW-0645">Protease</keyword>
<dbReference type="PANTHER" id="PTHR43399:SF4">
    <property type="entry name" value="CELL WALL-ASSOCIATED PROTEASE"/>
    <property type="match status" value="1"/>
</dbReference>
<dbReference type="PRINTS" id="PR00723">
    <property type="entry name" value="SUBTILISIN"/>
</dbReference>
<evidence type="ECO:0000256" key="1">
    <source>
        <dbReference type="ARBA" id="ARBA00011073"/>
    </source>
</evidence>
<comment type="caution">
    <text evidence="10">The sequence shown here is derived from an EMBL/GenBank/DDBJ whole genome shotgun (WGS) entry which is preliminary data.</text>
</comment>
<dbReference type="PROSITE" id="PS00136">
    <property type="entry name" value="SUBTILASE_ASP"/>
    <property type="match status" value="1"/>
</dbReference>
<evidence type="ECO:0000256" key="4">
    <source>
        <dbReference type="ARBA" id="ARBA00022825"/>
    </source>
</evidence>
<evidence type="ECO:0000256" key="6">
    <source>
        <dbReference type="RuleBase" id="RU003355"/>
    </source>
</evidence>
<dbReference type="Gene3D" id="3.40.50.200">
    <property type="entry name" value="Peptidase S8/S53 domain"/>
    <property type="match status" value="2"/>
</dbReference>
<proteinExistence type="inferred from homology"/>
<dbReference type="InterPro" id="IPR023827">
    <property type="entry name" value="Peptidase_S8_Asp-AS"/>
</dbReference>
<evidence type="ECO:0000256" key="8">
    <source>
        <dbReference type="SAM" id="SignalP"/>
    </source>
</evidence>
<keyword evidence="4 5" id="KW-0720">Serine protease</keyword>
<organism evidence="10 11">
    <name type="scientific">Chitinophaga rhizophila</name>
    <dbReference type="NCBI Taxonomy" id="2866212"/>
    <lineage>
        <taxon>Bacteria</taxon>
        <taxon>Pseudomonadati</taxon>
        <taxon>Bacteroidota</taxon>
        <taxon>Chitinophagia</taxon>
        <taxon>Chitinophagales</taxon>
        <taxon>Chitinophagaceae</taxon>
        <taxon>Chitinophaga</taxon>
    </lineage>
</organism>
<feature type="active site" description="Charge relay system" evidence="5">
    <location>
        <position position="298"/>
    </location>
</feature>
<dbReference type="InterPro" id="IPR023828">
    <property type="entry name" value="Peptidase_S8_Ser-AS"/>
</dbReference>
<comment type="similarity">
    <text evidence="1 5 6">Belongs to the peptidase S8 family.</text>
</comment>
<evidence type="ECO:0000256" key="2">
    <source>
        <dbReference type="ARBA" id="ARBA00022670"/>
    </source>
</evidence>
<dbReference type="Proteomes" id="UP000812961">
    <property type="component" value="Unassembled WGS sequence"/>
</dbReference>
<dbReference type="InterPro" id="IPR022398">
    <property type="entry name" value="Peptidase_S8_His-AS"/>
</dbReference>
<dbReference type="InterPro" id="IPR015500">
    <property type="entry name" value="Peptidase_S8_subtilisin-rel"/>
</dbReference>
<dbReference type="PANTHER" id="PTHR43399">
    <property type="entry name" value="SUBTILISIN-RELATED"/>
    <property type="match status" value="1"/>
</dbReference>
<dbReference type="PROSITE" id="PS00137">
    <property type="entry name" value="SUBTILASE_HIS"/>
    <property type="match status" value="1"/>
</dbReference>
<keyword evidence="8" id="KW-0732">Signal</keyword>
<evidence type="ECO:0000256" key="3">
    <source>
        <dbReference type="ARBA" id="ARBA00022801"/>
    </source>
</evidence>
<dbReference type="InterPro" id="IPR036852">
    <property type="entry name" value="Peptidase_S8/S53_dom_sf"/>
</dbReference>
<protein>
    <submittedName>
        <fullName evidence="10">S8 family serine peptidase</fullName>
    </submittedName>
</protein>
<reference evidence="10 11" key="1">
    <citation type="submission" date="2021-08" db="EMBL/GenBank/DDBJ databases">
        <title>The genome sequence of Chitinophaga sp. B61.</title>
        <authorList>
            <person name="Zhang X."/>
        </authorList>
    </citation>
    <scope>NUCLEOTIDE SEQUENCE [LARGE SCALE GENOMIC DNA]</scope>
    <source>
        <strain evidence="10 11">B61</strain>
    </source>
</reference>
<name>A0ABS7GHB0_9BACT</name>
<dbReference type="EMBL" id="JAICCF010000004">
    <property type="protein sequence ID" value="MBW8686701.1"/>
    <property type="molecule type" value="Genomic_DNA"/>
</dbReference>
<evidence type="ECO:0000313" key="10">
    <source>
        <dbReference type="EMBL" id="MBW8686701.1"/>
    </source>
</evidence>
<dbReference type="InterPro" id="IPR051048">
    <property type="entry name" value="Peptidase_S8/S53_subtilisin"/>
</dbReference>
<dbReference type="PROSITE" id="PS00138">
    <property type="entry name" value="SUBTILASE_SER"/>
    <property type="match status" value="1"/>
</dbReference>
<dbReference type="Pfam" id="PF00082">
    <property type="entry name" value="Peptidase_S8"/>
    <property type="match status" value="1"/>
</dbReference>
<feature type="active site" description="Charge relay system" evidence="5">
    <location>
        <position position="469"/>
    </location>
</feature>